<dbReference type="AlphaFoldDB" id="A0A0N7HWH9"/>
<keyword evidence="3" id="KW-1185">Reference proteome</keyword>
<keyword evidence="1" id="KW-1133">Transmembrane helix</keyword>
<feature type="transmembrane region" description="Helical" evidence="1">
    <location>
        <begin position="63"/>
        <end position="85"/>
    </location>
</feature>
<dbReference type="Pfam" id="PF04240">
    <property type="entry name" value="Caroten_synth"/>
    <property type="match status" value="1"/>
</dbReference>
<feature type="transmembrane region" description="Helical" evidence="1">
    <location>
        <begin position="173"/>
        <end position="190"/>
    </location>
</feature>
<feature type="transmembrane region" description="Helical" evidence="1">
    <location>
        <begin position="12"/>
        <end position="32"/>
    </location>
</feature>
<evidence type="ECO:0000256" key="1">
    <source>
        <dbReference type="SAM" id="Phobius"/>
    </source>
</evidence>
<protein>
    <recommendedName>
        <fullName evidence="4">Carotenoid biosynthesis protein</fullName>
    </recommendedName>
</protein>
<proteinExistence type="predicted"/>
<dbReference type="KEGG" id="rti:DC20_10285"/>
<gene>
    <name evidence="2" type="ORF">DC20_10285</name>
</gene>
<feature type="transmembrane region" description="Helical" evidence="1">
    <location>
        <begin position="132"/>
        <end position="153"/>
    </location>
</feature>
<dbReference type="PANTHER" id="PTHR39419:SF1">
    <property type="entry name" value="SLL0814 PROTEIN"/>
    <property type="match status" value="1"/>
</dbReference>
<feature type="transmembrane region" description="Helical" evidence="1">
    <location>
        <begin position="105"/>
        <end position="125"/>
    </location>
</feature>
<feature type="transmembrane region" description="Helical" evidence="1">
    <location>
        <begin position="38"/>
        <end position="56"/>
    </location>
</feature>
<dbReference type="InterPro" id="IPR007354">
    <property type="entry name" value="CruF-like"/>
</dbReference>
<evidence type="ECO:0008006" key="4">
    <source>
        <dbReference type="Google" id="ProtNLM"/>
    </source>
</evidence>
<dbReference type="Proteomes" id="UP000061382">
    <property type="component" value="Chromosome"/>
</dbReference>
<reference evidence="2 3" key="1">
    <citation type="submission" date="2015-08" db="EMBL/GenBank/DDBJ databases">
        <title>Complete genome sequence of Rufibacter tibetensis strain 1351t, a radiation-resistant bacterium from tibet plateau.</title>
        <authorList>
            <person name="Dai J."/>
        </authorList>
    </citation>
    <scope>NUCLEOTIDE SEQUENCE [LARGE SCALE GENOMIC DNA]</scope>
    <source>
        <strain evidence="2 3">1351</strain>
    </source>
</reference>
<evidence type="ECO:0000313" key="2">
    <source>
        <dbReference type="EMBL" id="ALI99296.1"/>
    </source>
</evidence>
<sequence>MKELTAPLPVNKLQISVGIICLFHVCGLIGFYTSYREWFLSNTPLNLILATGLLLWNHRRLNVKMVVGAIGVFLVGLTAEIIGVATGKVFGAYHYGEAFGFKFMAVPLVIGMNWAALCFAAAAVVNQWKKPYLVKAAVAAAIPVSIDFLIEQVCEKFDFWYWQNHTPPLQNYLSWYVFSFLFALVLIPLLKNSRNLFAPYFLLVQFVFFLLLNLVELLYAR</sequence>
<accession>A0A0N7HWH9</accession>
<organism evidence="2 3">
    <name type="scientific">Rufibacter tibetensis</name>
    <dbReference type="NCBI Taxonomy" id="512763"/>
    <lineage>
        <taxon>Bacteria</taxon>
        <taxon>Pseudomonadati</taxon>
        <taxon>Bacteroidota</taxon>
        <taxon>Cytophagia</taxon>
        <taxon>Cytophagales</taxon>
        <taxon>Hymenobacteraceae</taxon>
        <taxon>Rufibacter</taxon>
    </lineage>
</organism>
<name>A0A0N7HWH9_9BACT</name>
<dbReference type="PATRIC" id="fig|512763.3.peg.2266"/>
<dbReference type="OrthoDB" id="9811293at2"/>
<evidence type="ECO:0000313" key="3">
    <source>
        <dbReference type="Proteomes" id="UP000061382"/>
    </source>
</evidence>
<feature type="transmembrane region" description="Helical" evidence="1">
    <location>
        <begin position="197"/>
        <end position="220"/>
    </location>
</feature>
<dbReference type="STRING" id="512763.DC20_10285"/>
<keyword evidence="1" id="KW-0812">Transmembrane</keyword>
<dbReference type="RefSeq" id="WP_062543758.1">
    <property type="nucleotide sequence ID" value="NZ_CP012643.1"/>
</dbReference>
<dbReference type="EMBL" id="CP012643">
    <property type="protein sequence ID" value="ALI99296.1"/>
    <property type="molecule type" value="Genomic_DNA"/>
</dbReference>
<keyword evidence="1" id="KW-0472">Membrane</keyword>
<dbReference type="PANTHER" id="PTHR39419">
    <property type="entry name" value="SLL0814 PROTEIN"/>
    <property type="match status" value="1"/>
</dbReference>